<protein>
    <recommendedName>
        <fullName evidence="4">Prolactin receptor</fullName>
    </recommendedName>
</protein>
<organism evidence="2 3">
    <name type="scientific">Xyrichtys novacula</name>
    <name type="common">Pearly razorfish</name>
    <name type="synonym">Hemipteronotus novacula</name>
    <dbReference type="NCBI Taxonomy" id="13765"/>
    <lineage>
        <taxon>Eukaryota</taxon>
        <taxon>Metazoa</taxon>
        <taxon>Chordata</taxon>
        <taxon>Craniata</taxon>
        <taxon>Vertebrata</taxon>
        <taxon>Euteleostomi</taxon>
        <taxon>Actinopterygii</taxon>
        <taxon>Neopterygii</taxon>
        <taxon>Teleostei</taxon>
        <taxon>Neoteleostei</taxon>
        <taxon>Acanthomorphata</taxon>
        <taxon>Eupercaria</taxon>
        <taxon>Labriformes</taxon>
        <taxon>Labridae</taxon>
        <taxon>Xyrichtys</taxon>
    </lineage>
</organism>
<evidence type="ECO:0000313" key="3">
    <source>
        <dbReference type="Proteomes" id="UP001178508"/>
    </source>
</evidence>
<dbReference type="EMBL" id="OY660883">
    <property type="protein sequence ID" value="CAJ1081566.1"/>
    <property type="molecule type" value="Genomic_DNA"/>
</dbReference>
<keyword evidence="3" id="KW-1185">Reference proteome</keyword>
<dbReference type="Proteomes" id="UP001178508">
    <property type="component" value="Chromosome 20"/>
</dbReference>
<dbReference type="AlphaFoldDB" id="A0AAV1H809"/>
<feature type="region of interest" description="Disordered" evidence="1">
    <location>
        <begin position="1"/>
        <end position="85"/>
    </location>
</feature>
<name>A0AAV1H809_XYRNO</name>
<evidence type="ECO:0000256" key="1">
    <source>
        <dbReference type="SAM" id="MobiDB-lite"/>
    </source>
</evidence>
<gene>
    <name evidence="2" type="ORF">XNOV1_A020009</name>
</gene>
<proteinExistence type="predicted"/>
<feature type="compositionally biased region" description="Polar residues" evidence="1">
    <location>
        <begin position="76"/>
        <end position="85"/>
    </location>
</feature>
<feature type="compositionally biased region" description="Low complexity" evidence="1">
    <location>
        <begin position="1"/>
        <end position="10"/>
    </location>
</feature>
<evidence type="ECO:0008006" key="4">
    <source>
        <dbReference type="Google" id="ProtNLM"/>
    </source>
</evidence>
<reference evidence="2" key="1">
    <citation type="submission" date="2023-08" db="EMBL/GenBank/DDBJ databases">
        <authorList>
            <person name="Alioto T."/>
            <person name="Alioto T."/>
            <person name="Gomez Garrido J."/>
        </authorList>
    </citation>
    <scope>NUCLEOTIDE SEQUENCE</scope>
</reference>
<accession>A0AAV1H809</accession>
<evidence type="ECO:0000313" key="2">
    <source>
        <dbReference type="EMBL" id="CAJ1081566.1"/>
    </source>
</evidence>
<sequence>MAAKTAASALEEAELQHEKSPSLRSHTGVSLPVHTGPCGPRAEVTPPAPWAEAVSGASRREEDKTDGEEEWKQSGVMRNTPVSSQKCRLGKRSASCQNQTLTLFNLLRFQHENLRPPSEGAATSSLSADDGLYEGKSHQVCCHDD</sequence>